<dbReference type="EMBL" id="JAARLZ010000006">
    <property type="protein sequence ID" value="NII07240.1"/>
    <property type="molecule type" value="Genomic_DNA"/>
</dbReference>
<evidence type="ECO:0000313" key="2">
    <source>
        <dbReference type="EMBL" id="NII07240.1"/>
    </source>
</evidence>
<sequence>MRRKNELENRLREWADEYRQRDDNHGWQGISPTAILVKWGGRPPDGQSQPEHATPADEVEQAVQALQQQKDGFRAAMALRCEYSMTRCAEEHKLQKLRAMGLPMRRTLFYDELWVARTHVAAWLRIPASVELPVAEAV</sequence>
<name>A0A7X5UB98_9GAMM</name>
<keyword evidence="3" id="KW-1185">Reference proteome</keyword>
<dbReference type="AlphaFoldDB" id="A0A7X5UB98"/>
<evidence type="ECO:0000313" key="3">
    <source>
        <dbReference type="Proteomes" id="UP000490980"/>
    </source>
</evidence>
<reference evidence="2 3" key="1">
    <citation type="submission" date="2020-03" db="EMBL/GenBank/DDBJ databases">
        <authorList>
            <person name="Lai Q."/>
        </authorList>
    </citation>
    <scope>NUCLEOTIDE SEQUENCE [LARGE SCALE GENOMIC DNA]</scope>
    <source>
        <strain evidence="2 3">CCUG 25036</strain>
    </source>
</reference>
<proteinExistence type="predicted"/>
<feature type="region of interest" description="Disordered" evidence="1">
    <location>
        <begin position="39"/>
        <end position="59"/>
    </location>
</feature>
<protein>
    <submittedName>
        <fullName evidence="2">Uncharacterized protein</fullName>
    </submittedName>
</protein>
<organism evidence="2 3">
    <name type="scientific">Luteibacter anthropi</name>
    <dbReference type="NCBI Taxonomy" id="564369"/>
    <lineage>
        <taxon>Bacteria</taxon>
        <taxon>Pseudomonadati</taxon>
        <taxon>Pseudomonadota</taxon>
        <taxon>Gammaproteobacteria</taxon>
        <taxon>Lysobacterales</taxon>
        <taxon>Rhodanobacteraceae</taxon>
        <taxon>Luteibacter</taxon>
    </lineage>
</organism>
<dbReference type="RefSeq" id="WP_166948949.1">
    <property type="nucleotide sequence ID" value="NZ_JAARLZ010000006.1"/>
</dbReference>
<dbReference type="Proteomes" id="UP000490980">
    <property type="component" value="Unassembled WGS sequence"/>
</dbReference>
<evidence type="ECO:0000256" key="1">
    <source>
        <dbReference type="SAM" id="MobiDB-lite"/>
    </source>
</evidence>
<accession>A0A7X5UB98</accession>
<comment type="caution">
    <text evidence="2">The sequence shown here is derived from an EMBL/GenBank/DDBJ whole genome shotgun (WGS) entry which is preliminary data.</text>
</comment>
<gene>
    <name evidence="2" type="ORF">HBF25_12685</name>
</gene>